<dbReference type="EMBL" id="LGTC01000001">
    <property type="protein sequence ID" value="KNY29425.1"/>
    <property type="molecule type" value="Genomic_DNA"/>
</dbReference>
<evidence type="ECO:0000256" key="1">
    <source>
        <dbReference type="SAM" id="Phobius"/>
    </source>
</evidence>
<sequence length="264" mass="30291">MKKYFETSKVMFKTQLAYRFDVITSVVLTVSKILLAYVLWSAIFGTRDTVSGFNMSSMLSYYIISSFLTQLDQSSVIGWQISEEIRNGRFSKYIIKPMGVFRYFTAQTAGISAFLLLFNLIAAVTWIFVFRIDFAITTSGWSIFSAFILILLGLLFMMQINYFIGILAFKFLDTSIFMMIKDNIVQFINGSLIPLTLLPSEITRIMTFFPFYYISYLPSLLLLGRNKNEIVPGLIILSLWNIMFGILNSVTYKTLKFKYDGVGI</sequence>
<dbReference type="AlphaFoldDB" id="A0A0L6JUU7"/>
<feature type="transmembrane region" description="Helical" evidence="1">
    <location>
        <begin position="205"/>
        <end position="224"/>
    </location>
</feature>
<feature type="transmembrane region" description="Helical" evidence="1">
    <location>
        <begin position="100"/>
        <end position="129"/>
    </location>
</feature>
<keyword evidence="1" id="KW-0812">Transmembrane</keyword>
<feature type="transmembrane region" description="Helical" evidence="1">
    <location>
        <begin position="141"/>
        <end position="169"/>
    </location>
</feature>
<dbReference type="Pfam" id="PF06182">
    <property type="entry name" value="ABC2_membrane_6"/>
    <property type="match status" value="1"/>
</dbReference>
<evidence type="ECO:0008006" key="4">
    <source>
        <dbReference type="Google" id="ProtNLM"/>
    </source>
</evidence>
<name>A0A0L6JUU7_9FIRM</name>
<dbReference type="RefSeq" id="WP_036935581.1">
    <property type="nucleotide sequence ID" value="NZ_JQKC01000001.1"/>
</dbReference>
<dbReference type="InterPro" id="IPR010390">
    <property type="entry name" value="ABC-2_transporter-like"/>
</dbReference>
<protein>
    <recommendedName>
        <fullName evidence="4">ABC-2 type transporter</fullName>
    </recommendedName>
</protein>
<keyword evidence="3" id="KW-1185">Reference proteome</keyword>
<gene>
    <name evidence="2" type="ORF">Bccel_4699</name>
</gene>
<evidence type="ECO:0000313" key="3">
    <source>
        <dbReference type="Proteomes" id="UP000036923"/>
    </source>
</evidence>
<feature type="transmembrane region" description="Helical" evidence="1">
    <location>
        <begin position="230"/>
        <end position="250"/>
    </location>
</feature>
<proteinExistence type="predicted"/>
<dbReference type="OrthoDB" id="2027431at2"/>
<dbReference type="PANTHER" id="PTHR36832">
    <property type="entry name" value="SLR1174 PROTEIN-RELATED"/>
    <property type="match status" value="1"/>
</dbReference>
<dbReference type="PANTHER" id="PTHR36832:SF1">
    <property type="entry name" value="SLR1174 PROTEIN"/>
    <property type="match status" value="1"/>
</dbReference>
<organism evidence="2 3">
    <name type="scientific">Pseudobacteroides cellulosolvens ATCC 35603 = DSM 2933</name>
    <dbReference type="NCBI Taxonomy" id="398512"/>
    <lineage>
        <taxon>Bacteria</taxon>
        <taxon>Bacillati</taxon>
        <taxon>Bacillota</taxon>
        <taxon>Clostridia</taxon>
        <taxon>Eubacteriales</taxon>
        <taxon>Oscillospiraceae</taxon>
        <taxon>Pseudobacteroides</taxon>
    </lineage>
</organism>
<accession>A0A0L6JUU7</accession>
<dbReference type="eggNOG" id="COG4587">
    <property type="taxonomic scope" value="Bacteria"/>
</dbReference>
<keyword evidence="1" id="KW-1133">Transmembrane helix</keyword>
<evidence type="ECO:0000313" key="2">
    <source>
        <dbReference type="EMBL" id="KNY29425.1"/>
    </source>
</evidence>
<dbReference type="STRING" id="398512.Bccel_4699"/>
<dbReference type="Proteomes" id="UP000036923">
    <property type="component" value="Unassembled WGS sequence"/>
</dbReference>
<feature type="transmembrane region" description="Helical" evidence="1">
    <location>
        <begin position="20"/>
        <end position="40"/>
    </location>
</feature>
<comment type="caution">
    <text evidence="2">The sequence shown here is derived from an EMBL/GenBank/DDBJ whole genome shotgun (WGS) entry which is preliminary data.</text>
</comment>
<keyword evidence="1" id="KW-0472">Membrane</keyword>
<reference evidence="3" key="1">
    <citation type="submission" date="2015-07" db="EMBL/GenBank/DDBJ databases">
        <title>Near-Complete Genome Sequence of the Cellulolytic Bacterium Bacteroides (Pseudobacteroides) cellulosolvens ATCC 35603.</title>
        <authorList>
            <person name="Dassa B."/>
            <person name="Utturkar S.M."/>
            <person name="Klingeman D.M."/>
            <person name="Hurt R.A."/>
            <person name="Keller M."/>
            <person name="Xu J."/>
            <person name="Reddy Y.H.K."/>
            <person name="Borovok I."/>
            <person name="Grinberg I.R."/>
            <person name="Lamed R."/>
            <person name="Zhivin O."/>
            <person name="Bayer E.A."/>
            <person name="Brown S.D."/>
        </authorList>
    </citation>
    <scope>NUCLEOTIDE SEQUENCE [LARGE SCALE GENOMIC DNA]</scope>
    <source>
        <strain evidence="3">DSM 2933</strain>
    </source>
</reference>